<evidence type="ECO:0008006" key="3">
    <source>
        <dbReference type="Google" id="ProtNLM"/>
    </source>
</evidence>
<dbReference type="EMBL" id="JBDPZC010000004">
    <property type="protein sequence ID" value="MEO3713199.1"/>
    <property type="molecule type" value="Genomic_DNA"/>
</dbReference>
<name>A0ABV0GDS1_9BURK</name>
<accession>A0ABV0GDS1</accession>
<proteinExistence type="predicted"/>
<reference evidence="1 2" key="1">
    <citation type="submission" date="2024-05" db="EMBL/GenBank/DDBJ databases">
        <title>Roseateles sp. 2.12 16S ribosomal RNA gene Genome sequencing and assembly.</title>
        <authorList>
            <person name="Woo H."/>
        </authorList>
    </citation>
    <scope>NUCLEOTIDE SEQUENCE [LARGE SCALE GENOMIC DNA]</scope>
    <source>
        <strain evidence="1 2">2.12</strain>
    </source>
</reference>
<organism evidence="1 2">
    <name type="scientific">Roseateles flavus</name>
    <dbReference type="NCBI Taxonomy" id="3149041"/>
    <lineage>
        <taxon>Bacteria</taxon>
        <taxon>Pseudomonadati</taxon>
        <taxon>Pseudomonadota</taxon>
        <taxon>Betaproteobacteria</taxon>
        <taxon>Burkholderiales</taxon>
        <taxon>Sphaerotilaceae</taxon>
        <taxon>Roseateles</taxon>
    </lineage>
</organism>
<sequence length="77" mass="8499">MVQRPADRLAAQPADVQGWRRLARAYETLERHEATVQAYRQQPADAAALCELDLVPPATALHRDIQASIEKAGAPRP</sequence>
<dbReference type="InterPro" id="IPR011990">
    <property type="entry name" value="TPR-like_helical_dom_sf"/>
</dbReference>
<evidence type="ECO:0000313" key="1">
    <source>
        <dbReference type="EMBL" id="MEO3713199.1"/>
    </source>
</evidence>
<dbReference type="RefSeq" id="WP_347609423.1">
    <property type="nucleotide sequence ID" value="NZ_JBDPZC010000004.1"/>
</dbReference>
<keyword evidence="2" id="KW-1185">Reference proteome</keyword>
<dbReference type="Gene3D" id="1.25.40.10">
    <property type="entry name" value="Tetratricopeptide repeat domain"/>
    <property type="match status" value="1"/>
</dbReference>
<evidence type="ECO:0000313" key="2">
    <source>
        <dbReference type="Proteomes" id="UP001462640"/>
    </source>
</evidence>
<gene>
    <name evidence="1" type="ORF">ABDJ40_10545</name>
</gene>
<comment type="caution">
    <text evidence="1">The sequence shown here is derived from an EMBL/GenBank/DDBJ whole genome shotgun (WGS) entry which is preliminary data.</text>
</comment>
<protein>
    <recommendedName>
        <fullName evidence="3">Bacterial transcriptional activator domain-containing protein</fullName>
    </recommendedName>
</protein>
<dbReference type="Proteomes" id="UP001462640">
    <property type="component" value="Unassembled WGS sequence"/>
</dbReference>